<evidence type="ECO:0000313" key="1">
    <source>
        <dbReference type="EMBL" id="KAL3765024.1"/>
    </source>
</evidence>
<organism evidence="1 2">
    <name type="scientific">Stephanodiscus triporus</name>
    <dbReference type="NCBI Taxonomy" id="2934178"/>
    <lineage>
        <taxon>Eukaryota</taxon>
        <taxon>Sar</taxon>
        <taxon>Stramenopiles</taxon>
        <taxon>Ochrophyta</taxon>
        <taxon>Bacillariophyta</taxon>
        <taxon>Coscinodiscophyceae</taxon>
        <taxon>Thalassiosirophycidae</taxon>
        <taxon>Stephanodiscales</taxon>
        <taxon>Stephanodiscaceae</taxon>
        <taxon>Stephanodiscus</taxon>
    </lineage>
</organism>
<evidence type="ECO:0000313" key="2">
    <source>
        <dbReference type="Proteomes" id="UP001530315"/>
    </source>
</evidence>
<reference evidence="1 2" key="1">
    <citation type="submission" date="2024-10" db="EMBL/GenBank/DDBJ databases">
        <title>Updated reference genomes for cyclostephanoid diatoms.</title>
        <authorList>
            <person name="Roberts W.R."/>
            <person name="Alverson A.J."/>
        </authorList>
    </citation>
    <scope>NUCLEOTIDE SEQUENCE [LARGE SCALE GENOMIC DNA]</scope>
    <source>
        <strain evidence="1 2">AJA276-08</strain>
    </source>
</reference>
<gene>
    <name evidence="1" type="ORF">ACHAW5_004283</name>
</gene>
<dbReference type="AlphaFoldDB" id="A0ABD3MM78"/>
<dbReference type="EMBL" id="JALLAZ020001759">
    <property type="protein sequence ID" value="KAL3765024.1"/>
    <property type="molecule type" value="Genomic_DNA"/>
</dbReference>
<accession>A0ABD3MM78</accession>
<name>A0ABD3MM78_9STRA</name>
<protein>
    <submittedName>
        <fullName evidence="1">Uncharacterized protein</fullName>
    </submittedName>
</protein>
<proteinExistence type="predicted"/>
<dbReference type="Proteomes" id="UP001530315">
    <property type="component" value="Unassembled WGS sequence"/>
</dbReference>
<comment type="caution">
    <text evidence="1">The sequence shown here is derived from an EMBL/GenBank/DDBJ whole genome shotgun (WGS) entry which is preliminary data.</text>
</comment>
<keyword evidence="2" id="KW-1185">Reference proteome</keyword>
<sequence length="233" mass="26820">MFCSAVVDCVECTFCCIIFKPDEQIDRYREWEYQGRTISYPLFAQHYNKTIFGEENPCLSWLTCHVQSPSHQDNTIFYQKRLDDVATVMARIEMGSQLLVQIVTSCDERGRSERVDSWWYLNTAEECRALISRIQKAQAELHYAGMSWSVQPSPAWTKNLMRILHDASQLPQLAESYFANKMSEEVTMQDIRMEGSNPVAAAANTMSDNPIDDLMRGPYLMNPEAQAFVPRYG</sequence>